<dbReference type="GO" id="GO:0004791">
    <property type="term" value="F:thioredoxin-disulfide reductase (NADPH) activity"/>
    <property type="evidence" value="ECO:0007669"/>
    <property type="project" value="UniProtKB-UniRule"/>
</dbReference>
<keyword evidence="2 7" id="KW-0285">Flavoprotein</keyword>
<evidence type="ECO:0000256" key="5">
    <source>
        <dbReference type="ARBA" id="ARBA00023157"/>
    </source>
</evidence>
<accession>A0A424YD49</accession>
<gene>
    <name evidence="10" type="primary">trxB</name>
    <name evidence="10" type="ORF">D5R97_06935</name>
</gene>
<dbReference type="GO" id="GO:0005737">
    <property type="term" value="C:cytoplasm"/>
    <property type="evidence" value="ECO:0007669"/>
    <property type="project" value="InterPro"/>
</dbReference>
<dbReference type="EC" id="1.8.1.9" evidence="7"/>
<dbReference type="Gene3D" id="3.50.50.60">
    <property type="entry name" value="FAD/NAD(P)-binding domain"/>
    <property type="match status" value="2"/>
</dbReference>
<evidence type="ECO:0000256" key="2">
    <source>
        <dbReference type="ARBA" id="ARBA00022630"/>
    </source>
</evidence>
<dbReference type="InterPro" id="IPR050097">
    <property type="entry name" value="Ferredoxin-NADP_redctase_2"/>
</dbReference>
<organism evidence="10 11">
    <name type="scientific">Candidatus Syntrophonatronum acetioxidans</name>
    <dbReference type="NCBI Taxonomy" id="1795816"/>
    <lineage>
        <taxon>Bacteria</taxon>
        <taxon>Bacillati</taxon>
        <taxon>Bacillota</taxon>
        <taxon>Clostridia</taxon>
        <taxon>Eubacteriales</taxon>
        <taxon>Syntrophomonadaceae</taxon>
        <taxon>Candidatus Syntrophonatronum</taxon>
    </lineage>
</organism>
<dbReference type="InterPro" id="IPR008255">
    <property type="entry name" value="Pyr_nucl-diS_OxRdtase_2_AS"/>
</dbReference>
<evidence type="ECO:0000256" key="8">
    <source>
        <dbReference type="RuleBase" id="RU003881"/>
    </source>
</evidence>
<proteinExistence type="inferred from homology"/>
<dbReference type="Proteomes" id="UP000285138">
    <property type="component" value="Unassembled WGS sequence"/>
</dbReference>
<dbReference type="GO" id="GO:0019430">
    <property type="term" value="P:removal of superoxide radicals"/>
    <property type="evidence" value="ECO:0007669"/>
    <property type="project" value="UniProtKB-UniRule"/>
</dbReference>
<keyword evidence="8" id="KW-0521">NADP</keyword>
<evidence type="ECO:0000256" key="6">
    <source>
        <dbReference type="ARBA" id="ARBA00023284"/>
    </source>
</evidence>
<evidence type="ECO:0000256" key="1">
    <source>
        <dbReference type="ARBA" id="ARBA00009333"/>
    </source>
</evidence>
<dbReference type="InterPro" id="IPR036188">
    <property type="entry name" value="FAD/NAD-bd_sf"/>
</dbReference>
<keyword evidence="6 7" id="KW-0676">Redox-active center</keyword>
<evidence type="ECO:0000256" key="3">
    <source>
        <dbReference type="ARBA" id="ARBA00022827"/>
    </source>
</evidence>
<dbReference type="EMBL" id="QZAA01000173">
    <property type="protein sequence ID" value="RQD75047.1"/>
    <property type="molecule type" value="Genomic_DNA"/>
</dbReference>
<evidence type="ECO:0000313" key="11">
    <source>
        <dbReference type="Proteomes" id="UP000285138"/>
    </source>
</evidence>
<dbReference type="Pfam" id="PF07992">
    <property type="entry name" value="Pyr_redox_2"/>
    <property type="match status" value="1"/>
</dbReference>
<comment type="caution">
    <text evidence="10">The sequence shown here is derived from an EMBL/GenBank/DDBJ whole genome shotgun (WGS) entry which is preliminary data.</text>
</comment>
<dbReference type="AlphaFoldDB" id="A0A424YD49"/>
<keyword evidence="3 7" id="KW-0274">FAD</keyword>
<evidence type="ECO:0000256" key="4">
    <source>
        <dbReference type="ARBA" id="ARBA00023002"/>
    </source>
</evidence>
<dbReference type="PRINTS" id="PR00368">
    <property type="entry name" value="FADPNR"/>
</dbReference>
<evidence type="ECO:0000259" key="9">
    <source>
        <dbReference type="Pfam" id="PF07992"/>
    </source>
</evidence>
<comment type="catalytic activity">
    <reaction evidence="7">
        <text>[thioredoxin]-dithiol + NADP(+) = [thioredoxin]-disulfide + NADPH + H(+)</text>
        <dbReference type="Rhea" id="RHEA:20345"/>
        <dbReference type="Rhea" id="RHEA-COMP:10698"/>
        <dbReference type="Rhea" id="RHEA-COMP:10700"/>
        <dbReference type="ChEBI" id="CHEBI:15378"/>
        <dbReference type="ChEBI" id="CHEBI:29950"/>
        <dbReference type="ChEBI" id="CHEBI:50058"/>
        <dbReference type="ChEBI" id="CHEBI:57783"/>
        <dbReference type="ChEBI" id="CHEBI:58349"/>
        <dbReference type="EC" id="1.8.1.9"/>
    </reaction>
</comment>
<comment type="subunit">
    <text evidence="7">Homodimer.</text>
</comment>
<keyword evidence="4 7" id="KW-0560">Oxidoreductase</keyword>
<feature type="domain" description="FAD/NAD(P)-binding" evidence="9">
    <location>
        <begin position="9"/>
        <end position="297"/>
    </location>
</feature>
<reference evidence="10 11" key="1">
    <citation type="submission" date="2018-08" db="EMBL/GenBank/DDBJ databases">
        <title>The metabolism and importance of syntrophic acetate oxidation coupled to methane or sulfide production in haloalkaline environments.</title>
        <authorList>
            <person name="Timmers P.H.A."/>
            <person name="Vavourakis C.D."/>
            <person name="Sorokin D.Y."/>
            <person name="Sinninghe Damste J.S."/>
            <person name="Muyzer G."/>
            <person name="Stams A.J.M."/>
            <person name="Plugge C.M."/>
        </authorList>
    </citation>
    <scope>NUCLEOTIDE SEQUENCE [LARGE SCALE GENOMIC DNA]</scope>
    <source>
        <strain evidence="10">MSAO_Bac1</strain>
    </source>
</reference>
<dbReference type="PROSITE" id="PS00573">
    <property type="entry name" value="PYRIDINE_REDOX_2"/>
    <property type="match status" value="1"/>
</dbReference>
<keyword evidence="5" id="KW-1015">Disulfide bond</keyword>
<dbReference type="InterPro" id="IPR023753">
    <property type="entry name" value="FAD/NAD-binding_dom"/>
</dbReference>
<comment type="cofactor">
    <cofactor evidence="8">
        <name>FAD</name>
        <dbReference type="ChEBI" id="CHEBI:57692"/>
    </cofactor>
    <text evidence="8">Binds 1 FAD per subunit.</text>
</comment>
<dbReference type="InterPro" id="IPR005982">
    <property type="entry name" value="Thioredox_Rdtase"/>
</dbReference>
<sequence>MEVNVSLIYDLLVIGGGPAGLSAAIYGGWTNLSVLVLEKLSVGGAIVVSKKVKNYPGFPEGISGAELGGLMEEQAKQFGAKIKWGTVSSFEDKGDIKVVKSGKDEYRARTVLICTGTSHRSLGVPGEDKFKGRGISYCAICDAPFFKDKEVMVVGGGNSALQEAVTLSRFASKVYIAHHSDQLKGEKDVQEEAKNNDRVEILLNTVVKEIIGEDLVEKVALIDNKTGEEWFLEVSGVFPYIGVQPNTYFLENTSVELDEEGFVITNENMETSVPGIYAAGDVRQKEVPQVVVAAAEGAIAATMAKNYLKRIGGKEKNG</sequence>
<dbReference type="NCBIfam" id="TIGR01292">
    <property type="entry name" value="TRX_reduct"/>
    <property type="match status" value="1"/>
</dbReference>
<dbReference type="PANTHER" id="PTHR48105">
    <property type="entry name" value="THIOREDOXIN REDUCTASE 1-RELATED-RELATED"/>
    <property type="match status" value="1"/>
</dbReference>
<protein>
    <recommendedName>
        <fullName evidence="7">Thioredoxin reductase</fullName>
        <ecNumber evidence="7">1.8.1.9</ecNumber>
    </recommendedName>
</protein>
<dbReference type="SUPFAM" id="SSF51905">
    <property type="entry name" value="FAD/NAD(P)-binding domain"/>
    <property type="match status" value="1"/>
</dbReference>
<dbReference type="PRINTS" id="PR00469">
    <property type="entry name" value="PNDRDTASEII"/>
</dbReference>
<evidence type="ECO:0000313" key="10">
    <source>
        <dbReference type="EMBL" id="RQD75047.1"/>
    </source>
</evidence>
<name>A0A424YD49_9FIRM</name>
<evidence type="ECO:0000256" key="7">
    <source>
        <dbReference type="RuleBase" id="RU003880"/>
    </source>
</evidence>
<comment type="similarity">
    <text evidence="1 7">Belongs to the class-II pyridine nucleotide-disulfide oxidoreductase family.</text>
</comment>